<dbReference type="InterPro" id="IPR050115">
    <property type="entry name" value="Proteasome_alpha"/>
</dbReference>
<dbReference type="Pfam" id="PF00227">
    <property type="entry name" value="Proteasome"/>
    <property type="match status" value="1"/>
</dbReference>
<dbReference type="GO" id="GO:0000502">
    <property type="term" value="C:proteasome complex"/>
    <property type="evidence" value="ECO:0007669"/>
    <property type="project" value="UniProtKB-KW"/>
</dbReference>
<organism evidence="3 4">
    <name type="scientific">Cyclotella atomus</name>
    <dbReference type="NCBI Taxonomy" id="382360"/>
    <lineage>
        <taxon>Eukaryota</taxon>
        <taxon>Sar</taxon>
        <taxon>Stramenopiles</taxon>
        <taxon>Ochrophyta</taxon>
        <taxon>Bacillariophyta</taxon>
        <taxon>Coscinodiscophyceae</taxon>
        <taxon>Thalassiosirophycidae</taxon>
        <taxon>Stephanodiscales</taxon>
        <taxon>Stephanodiscaceae</taxon>
        <taxon>Cyclotella</taxon>
    </lineage>
</organism>
<feature type="chain" id="PRO_5044885383" description="Proteasome assembly chaperone 2" evidence="2">
    <location>
        <begin position="35"/>
        <end position="335"/>
    </location>
</feature>
<gene>
    <name evidence="3" type="ORF">ACHAWO_006136</name>
</gene>
<dbReference type="Proteomes" id="UP001530400">
    <property type="component" value="Unassembled WGS sequence"/>
</dbReference>
<evidence type="ECO:0000313" key="3">
    <source>
        <dbReference type="EMBL" id="KAL3787738.1"/>
    </source>
</evidence>
<dbReference type="Gene3D" id="3.60.20.10">
    <property type="entry name" value="Glutamine Phosphoribosylpyrophosphate, subunit 1, domain 1"/>
    <property type="match status" value="1"/>
</dbReference>
<keyword evidence="1" id="KW-0647">Proteasome</keyword>
<evidence type="ECO:0008006" key="5">
    <source>
        <dbReference type="Google" id="ProtNLM"/>
    </source>
</evidence>
<dbReference type="InterPro" id="IPR029055">
    <property type="entry name" value="Ntn_hydrolases_N"/>
</dbReference>
<dbReference type="SUPFAM" id="SSF56235">
    <property type="entry name" value="N-terminal nucleophile aminohydrolases (Ntn hydrolases)"/>
    <property type="match status" value="1"/>
</dbReference>
<evidence type="ECO:0000256" key="2">
    <source>
        <dbReference type="SAM" id="SignalP"/>
    </source>
</evidence>
<dbReference type="EMBL" id="JALLPJ020000599">
    <property type="protein sequence ID" value="KAL3787738.1"/>
    <property type="molecule type" value="Genomic_DNA"/>
</dbReference>
<comment type="caution">
    <text evidence="3">The sequence shown here is derived from an EMBL/GenBank/DDBJ whole genome shotgun (WGS) entry which is preliminary data.</text>
</comment>
<evidence type="ECO:0000256" key="1">
    <source>
        <dbReference type="ARBA" id="ARBA00022942"/>
    </source>
</evidence>
<proteinExistence type="predicted"/>
<dbReference type="InterPro" id="IPR001353">
    <property type="entry name" value="Proteasome_sua/b"/>
</dbReference>
<dbReference type="AlphaFoldDB" id="A0ABD3PI88"/>
<keyword evidence="2" id="KW-0732">Signal</keyword>
<name>A0ABD3PI88_9STRA</name>
<sequence>MKLKPSHHRLQHPLIRLPRILFLLLSTTVHLSTANSSSSFGTRHSYSLTTFDPSGNLDQVVRAIRASTLGVPIVALCLNGECNDDLDSTDSTSSTSSSATAIPKEGGIYLSIPLHFISSSPLITDDATPRIMPLTSKLILLHTGITSDGRALSDIAMQLSLDYRYLYGQEIQPHDLLSGLSSKMQEMTVKPGFRPYGCALLVCSLGEDGRSNAMYRVDPSGAVVSLSSVDEDIVHSEDGTSVNKSTKRRRSVSLLGNWESIRQTKKELIQHQLETRTFENEEQIQEILVEAARRSCDELDEASTTSCSSLESRTPVLFASFCCERGLDIKRIITL</sequence>
<protein>
    <recommendedName>
        <fullName evidence="5">Proteasome assembly chaperone 2</fullName>
    </recommendedName>
</protein>
<dbReference type="PANTHER" id="PTHR11599">
    <property type="entry name" value="PROTEASOME SUBUNIT ALPHA/BETA"/>
    <property type="match status" value="1"/>
</dbReference>
<keyword evidence="4" id="KW-1185">Reference proteome</keyword>
<evidence type="ECO:0000313" key="4">
    <source>
        <dbReference type="Proteomes" id="UP001530400"/>
    </source>
</evidence>
<reference evidence="3 4" key="1">
    <citation type="submission" date="2024-10" db="EMBL/GenBank/DDBJ databases">
        <title>Updated reference genomes for cyclostephanoid diatoms.</title>
        <authorList>
            <person name="Roberts W.R."/>
            <person name="Alverson A.J."/>
        </authorList>
    </citation>
    <scope>NUCLEOTIDE SEQUENCE [LARGE SCALE GENOMIC DNA]</scope>
    <source>
        <strain evidence="3 4">AJA010-31</strain>
    </source>
</reference>
<accession>A0ABD3PI88</accession>
<feature type="signal peptide" evidence="2">
    <location>
        <begin position="1"/>
        <end position="34"/>
    </location>
</feature>